<dbReference type="InterPro" id="IPR013894">
    <property type="entry name" value="RMI1_OB"/>
</dbReference>
<dbReference type="AlphaFoldDB" id="A0A5J4YNN4"/>
<feature type="domain" description="RecQ mediated genome instability protein 1 OB-fold" evidence="4">
    <location>
        <begin position="65"/>
        <end position="137"/>
    </location>
</feature>
<evidence type="ECO:0000256" key="2">
    <source>
        <dbReference type="ARBA" id="ARBA00018987"/>
    </source>
</evidence>
<dbReference type="InterPro" id="IPR042470">
    <property type="entry name" value="RMI1_N_C_sf"/>
</dbReference>
<organism evidence="5 6">
    <name type="scientific">Porphyridium purpureum</name>
    <name type="common">Red alga</name>
    <name type="synonym">Porphyridium cruentum</name>
    <dbReference type="NCBI Taxonomy" id="35688"/>
    <lineage>
        <taxon>Eukaryota</taxon>
        <taxon>Rhodophyta</taxon>
        <taxon>Bangiophyceae</taxon>
        <taxon>Porphyridiales</taxon>
        <taxon>Porphyridiaceae</taxon>
        <taxon>Porphyridium</taxon>
    </lineage>
</organism>
<reference evidence="6" key="1">
    <citation type="journal article" date="2019" name="Nat. Commun.">
        <title>Expansion of phycobilisome linker gene families in mesophilic red algae.</title>
        <authorList>
            <person name="Lee J."/>
            <person name="Kim D."/>
            <person name="Bhattacharya D."/>
            <person name="Yoon H.S."/>
        </authorList>
    </citation>
    <scope>NUCLEOTIDE SEQUENCE [LARGE SCALE GENOMIC DNA]</scope>
    <source>
        <strain evidence="6">CCMP 1328</strain>
    </source>
</reference>
<dbReference type="OrthoDB" id="434939at2759"/>
<name>A0A5J4YNN4_PORPP</name>
<dbReference type="PANTHER" id="PTHR14790:SF15">
    <property type="entry name" value="RECQ-MEDIATED GENOME INSTABILITY PROTEIN 1"/>
    <property type="match status" value="1"/>
</dbReference>
<dbReference type="PANTHER" id="PTHR14790">
    <property type="entry name" value="RECQ-MEDIATED GENOME INSTABILITY PROTEIN 1 RMI1"/>
    <property type="match status" value="1"/>
</dbReference>
<dbReference type="EMBL" id="VRMN01000008">
    <property type="protein sequence ID" value="KAA8492926.1"/>
    <property type="molecule type" value="Genomic_DNA"/>
</dbReference>
<evidence type="ECO:0000313" key="6">
    <source>
        <dbReference type="Proteomes" id="UP000324585"/>
    </source>
</evidence>
<protein>
    <recommendedName>
        <fullName evidence="2">RecQ-mediated genome instability protein 1</fullName>
    </recommendedName>
</protein>
<sequence length="470" mass="51726">MGEVWDRQTLDTDIRVLVCAAERRSGVGERWEEVVCDGTLEHDVVVQVDDMKNVASAEPSEQLDSAGRCLKLVVSDGRFEMNALEWVRCPQLGAHIQRGCKLLLHRDCVVRGSLILLRPEHVRVLGGVVKTLDQHARAAADAALDPHGKGSTEIQPIGISMGLASDELDEDWFTHDWVNETQSAPAPQLEARHVSPNQSSGQGHARMEGVENAHLPTRRLPEQDGDDLLDSAELELIEHVEAAARAGGGAAVSKDEVVVVEDHYANEARRETWNTTSHAESKVKRPDEDVETWEPEEPELPMCCQTIREGLERLRTHPGAVLVRAYVYSCVHPRTSSKGHDHVVLNVRLDDGSGELHKVTLCDALRDEIVRDTAFASADALVTSAAAADDASELETIRARLRAMHGLMTLAIDVQKSRPSHPRLLLWKVSMDGATWQQMARSLLAATAAATTKLEPHVNNAQPLNHIKTR</sequence>
<dbReference type="GO" id="GO:0016604">
    <property type="term" value="C:nuclear body"/>
    <property type="evidence" value="ECO:0007669"/>
    <property type="project" value="TreeGrafter"/>
</dbReference>
<proteinExistence type="inferred from homology"/>
<evidence type="ECO:0000256" key="3">
    <source>
        <dbReference type="SAM" id="MobiDB-lite"/>
    </source>
</evidence>
<dbReference type="GO" id="GO:0000724">
    <property type="term" value="P:double-strand break repair via homologous recombination"/>
    <property type="evidence" value="ECO:0007669"/>
    <property type="project" value="TreeGrafter"/>
</dbReference>
<accession>A0A5J4YNN4</accession>
<dbReference type="Pfam" id="PF08585">
    <property type="entry name" value="RMI1_N_C"/>
    <property type="match status" value="1"/>
</dbReference>
<comment type="caution">
    <text evidence="5">The sequence shown here is derived from an EMBL/GenBank/DDBJ whole genome shotgun (WGS) entry which is preliminary data.</text>
</comment>
<keyword evidence="6" id="KW-1185">Reference proteome</keyword>
<dbReference type="Proteomes" id="UP000324585">
    <property type="component" value="Unassembled WGS sequence"/>
</dbReference>
<evidence type="ECO:0000313" key="5">
    <source>
        <dbReference type="EMBL" id="KAA8492926.1"/>
    </source>
</evidence>
<gene>
    <name evidence="5" type="ORF">FVE85_9198</name>
</gene>
<dbReference type="GO" id="GO:0000712">
    <property type="term" value="P:resolution of meiotic recombination intermediates"/>
    <property type="evidence" value="ECO:0007669"/>
    <property type="project" value="TreeGrafter"/>
</dbReference>
<feature type="region of interest" description="Disordered" evidence="3">
    <location>
        <begin position="187"/>
        <end position="206"/>
    </location>
</feature>
<feature type="region of interest" description="Disordered" evidence="3">
    <location>
        <begin position="274"/>
        <end position="295"/>
    </location>
</feature>
<comment type="similarity">
    <text evidence="1">Belongs to the RMI1 family.</text>
</comment>
<dbReference type="Gene3D" id="2.40.50.770">
    <property type="entry name" value="RecQ-mediated genome instability protein Rmi1, C-terminal domain"/>
    <property type="match status" value="1"/>
</dbReference>
<evidence type="ECO:0000259" key="4">
    <source>
        <dbReference type="Pfam" id="PF08585"/>
    </source>
</evidence>
<dbReference type="GO" id="GO:0031422">
    <property type="term" value="C:RecQ family helicase-topoisomerase III complex"/>
    <property type="evidence" value="ECO:0007669"/>
    <property type="project" value="TreeGrafter"/>
</dbReference>
<evidence type="ECO:0000256" key="1">
    <source>
        <dbReference type="ARBA" id="ARBA00006395"/>
    </source>
</evidence>